<reference evidence="3" key="1">
    <citation type="journal article" date="2019" name="Int. J. Syst. Evol. Microbiol.">
        <title>The Global Catalogue of Microorganisms (GCM) 10K type strain sequencing project: providing services to taxonomists for standard genome sequencing and annotation.</title>
        <authorList>
            <consortium name="The Broad Institute Genomics Platform"/>
            <consortium name="The Broad Institute Genome Sequencing Center for Infectious Disease"/>
            <person name="Wu L."/>
            <person name="Ma J."/>
        </authorList>
    </citation>
    <scope>NUCLEOTIDE SEQUENCE [LARGE SCALE GENOMIC DNA]</scope>
    <source>
        <strain evidence="3">JCM 18081</strain>
    </source>
</reference>
<name>A0ABP9AXT3_9ACTN</name>
<evidence type="ECO:0000256" key="1">
    <source>
        <dbReference type="SAM" id="MobiDB-lite"/>
    </source>
</evidence>
<evidence type="ECO:0000313" key="2">
    <source>
        <dbReference type="EMBL" id="GAA4787787.1"/>
    </source>
</evidence>
<feature type="region of interest" description="Disordered" evidence="1">
    <location>
        <begin position="1"/>
        <end position="22"/>
    </location>
</feature>
<evidence type="ECO:0000313" key="3">
    <source>
        <dbReference type="Proteomes" id="UP001501265"/>
    </source>
</evidence>
<dbReference type="Proteomes" id="UP001501265">
    <property type="component" value="Unassembled WGS sequence"/>
</dbReference>
<proteinExistence type="predicted"/>
<accession>A0ABP9AXT3</accession>
<gene>
    <name evidence="2" type="ORF">GCM10023220_10120</name>
</gene>
<feature type="compositionally biased region" description="Low complexity" evidence="1">
    <location>
        <begin position="49"/>
        <end position="65"/>
    </location>
</feature>
<feature type="region of interest" description="Disordered" evidence="1">
    <location>
        <begin position="49"/>
        <end position="77"/>
    </location>
</feature>
<organism evidence="2 3">
    <name type="scientific">Streptomyces ziwulingensis</name>
    <dbReference type="NCBI Taxonomy" id="1045501"/>
    <lineage>
        <taxon>Bacteria</taxon>
        <taxon>Bacillati</taxon>
        <taxon>Actinomycetota</taxon>
        <taxon>Actinomycetes</taxon>
        <taxon>Kitasatosporales</taxon>
        <taxon>Streptomycetaceae</taxon>
        <taxon>Streptomyces</taxon>
    </lineage>
</organism>
<comment type="caution">
    <text evidence="2">The sequence shown here is derived from an EMBL/GenBank/DDBJ whole genome shotgun (WGS) entry which is preliminary data.</text>
</comment>
<sequence>MTITKNARERDEGTRSRAEAVRRPWTALCAAAAVVLGPAAVTAAALDRANAAPPHAAARPEQPQAYLPSDPARRRAA</sequence>
<keyword evidence="3" id="KW-1185">Reference proteome</keyword>
<dbReference type="EMBL" id="BAABIG010000010">
    <property type="protein sequence ID" value="GAA4787787.1"/>
    <property type="molecule type" value="Genomic_DNA"/>
</dbReference>
<protein>
    <submittedName>
        <fullName evidence="2">Uncharacterized protein</fullName>
    </submittedName>
</protein>
<dbReference type="RefSeq" id="WP_345617673.1">
    <property type="nucleotide sequence ID" value="NZ_BAABIG010000010.1"/>
</dbReference>